<feature type="compositionally biased region" description="Basic and acidic residues" evidence="1">
    <location>
        <begin position="197"/>
        <end position="213"/>
    </location>
</feature>
<feature type="compositionally biased region" description="Polar residues" evidence="1">
    <location>
        <begin position="367"/>
        <end position="385"/>
    </location>
</feature>
<dbReference type="OrthoDB" id="2939455at2"/>
<keyword evidence="3" id="KW-1185">Reference proteome</keyword>
<feature type="region of interest" description="Disordered" evidence="1">
    <location>
        <begin position="129"/>
        <end position="148"/>
    </location>
</feature>
<feature type="region of interest" description="Disordered" evidence="1">
    <location>
        <begin position="282"/>
        <end position="333"/>
    </location>
</feature>
<dbReference type="HOGENOM" id="CLU_439193_0_0_9"/>
<dbReference type="Proteomes" id="UP000027602">
    <property type="component" value="Chromosome"/>
</dbReference>
<dbReference type="AlphaFoldDB" id="A0A068LSD7"/>
<dbReference type="KEGG" id="bmet:BMMGA3_07120"/>
<feature type="region of interest" description="Disordered" evidence="1">
    <location>
        <begin position="197"/>
        <end position="218"/>
    </location>
</feature>
<dbReference type="eggNOG" id="ENOG50332D6">
    <property type="taxonomic scope" value="Bacteria"/>
</dbReference>
<feature type="region of interest" description="Disordered" evidence="1">
    <location>
        <begin position="345"/>
        <end position="395"/>
    </location>
</feature>
<feature type="region of interest" description="Disordered" evidence="1">
    <location>
        <begin position="80"/>
        <end position="118"/>
    </location>
</feature>
<accession>A0A068LSD7</accession>
<sequence length="622" mass="71161">MNLHQKKRNDYLTDLTGSNTNFHQYTPTMMNNRGNQVYGSYDQNLHKSDIQNRKTSTGHEEQVSSTVKIFTPNVATPFILPPPKVVGPDTKSFKKKQKISNKQLKKSTERPPSDEENQLNSFVQDHESMKEVNDQGISPQTDTSGKNEIFHEENTEIIKENVLNEQKSNEILSGDESLSEELEFSIENSIDDEFASVKDESDSIKEEEPKTVPEDQLTNSEITIEVKNTVENQGNSISEQDSTILKEQINYKYPVEHHGLADKETNSFDEIDFPIDKDIEKKSFSANESQSEDVQDSIIKESMQKLLEESSSSLEESSSLQDESSFSQDESFSWQEESSFSQVESFFLQEENSSSQEEASSLHDEITSTQEEACSLQEKISSTQKESSSLTDESSSSQDISLSFYEKISSMLEESSSIQDCSEEERMENCQHNLQNPSLISVLPKKDPLPIVKLPVLLANMEIDIEVFDSFELFFPLTKITKIDWSIHSLDIRVLLPSNTIFITGVLIADIEYVSENSTHSFHTSKIQIPWQKTTNVHWIYPPLIACSSNEKYLFDNGNESNTHRQFHEQFADHIQHHLHSINFIWHEEVNFQDNTPKLFIQGRANLSIDLLQPQYIHLNHM</sequence>
<feature type="compositionally biased region" description="Basic and acidic residues" evidence="1">
    <location>
        <begin position="298"/>
        <end position="308"/>
    </location>
</feature>
<dbReference type="RefSeq" id="WP_155815647.1">
    <property type="nucleotide sequence ID" value="NZ_ADWW01000006.1"/>
</dbReference>
<organism evidence="2 3">
    <name type="scientific">Bacillus methanolicus (strain MGA3 / ATCC 53907)</name>
    <dbReference type="NCBI Taxonomy" id="796606"/>
    <lineage>
        <taxon>Bacteria</taxon>
        <taxon>Bacillati</taxon>
        <taxon>Bacillota</taxon>
        <taxon>Bacilli</taxon>
        <taxon>Bacillales</taxon>
        <taxon>Bacillaceae</taxon>
        <taxon>Bacillus</taxon>
    </lineage>
</organism>
<feature type="compositionally biased region" description="Low complexity" evidence="1">
    <location>
        <begin position="309"/>
        <end position="333"/>
    </location>
</feature>
<feature type="compositionally biased region" description="Basic residues" evidence="1">
    <location>
        <begin position="93"/>
        <end position="105"/>
    </location>
</feature>
<feature type="compositionally biased region" description="Low complexity" evidence="1">
    <location>
        <begin position="386"/>
        <end position="395"/>
    </location>
</feature>
<name>A0A068LSD7_BACMM</name>
<evidence type="ECO:0000313" key="3">
    <source>
        <dbReference type="Proteomes" id="UP000027602"/>
    </source>
</evidence>
<evidence type="ECO:0000256" key="1">
    <source>
        <dbReference type="SAM" id="MobiDB-lite"/>
    </source>
</evidence>
<evidence type="ECO:0000313" key="2">
    <source>
        <dbReference type="EMBL" id="AIE59843.1"/>
    </source>
</evidence>
<reference evidence="2 3" key="1">
    <citation type="journal article" date="2015" name="BMC Genomics">
        <title>Transcriptome analysis of thermophilic methylotrophic Bacillus methanolicus MGA3 using RNA-sequencing provides detailed insights into its previously uncharted transcriptional landscape.</title>
        <authorList>
            <person name="Irla M."/>
            <person name="Neshat A."/>
            <person name="Brautaset T."/>
            <person name="Ruckert C."/>
            <person name="Kalinowski J."/>
            <person name="Wendisch V.F."/>
        </authorList>
    </citation>
    <scope>NUCLEOTIDE SEQUENCE [LARGE SCALE GENOMIC DNA]</scope>
    <source>
        <strain evidence="3">MGA3 / ATCC 53907</strain>
    </source>
</reference>
<gene>
    <name evidence="2" type="ORF">BMMGA3_07120</name>
</gene>
<feature type="compositionally biased region" description="Polar residues" evidence="1">
    <location>
        <begin position="135"/>
        <end position="146"/>
    </location>
</feature>
<protein>
    <submittedName>
        <fullName evidence="2">Uncharacterized protein</fullName>
    </submittedName>
</protein>
<feature type="compositionally biased region" description="Low complexity" evidence="1">
    <location>
        <begin position="345"/>
        <end position="359"/>
    </location>
</feature>
<dbReference type="EMBL" id="CP007739">
    <property type="protein sequence ID" value="AIE59843.1"/>
    <property type="molecule type" value="Genomic_DNA"/>
</dbReference>
<proteinExistence type="predicted"/>